<dbReference type="Proteomes" id="UP000187464">
    <property type="component" value="Chromosome I"/>
</dbReference>
<dbReference type="RefSeq" id="WP_076931381.1">
    <property type="nucleotide sequence ID" value="NZ_LT605205.1"/>
</dbReference>
<evidence type="ECO:0000256" key="2">
    <source>
        <dbReference type="ARBA" id="ARBA00022692"/>
    </source>
</evidence>
<comment type="subcellular location">
    <subcellularLocation>
        <location evidence="1">Membrane</location>
        <topology evidence="1">Multi-pass membrane protein</topology>
    </subcellularLocation>
</comment>
<feature type="domain" description="RDD" evidence="6">
    <location>
        <begin position="19"/>
        <end position="149"/>
    </location>
</feature>
<accession>A0A1R3T8D8</accession>
<dbReference type="AlphaFoldDB" id="A0A1R3T8D8"/>
<evidence type="ECO:0000259" key="6">
    <source>
        <dbReference type="Pfam" id="PF06271"/>
    </source>
</evidence>
<protein>
    <submittedName>
        <fullName evidence="7">Putative membrane protein YckC</fullName>
    </submittedName>
</protein>
<dbReference type="GO" id="GO:0016020">
    <property type="term" value="C:membrane"/>
    <property type="evidence" value="ECO:0007669"/>
    <property type="project" value="UniProtKB-SubCell"/>
</dbReference>
<evidence type="ECO:0000313" key="7">
    <source>
        <dbReference type="EMBL" id="SCD21558.1"/>
    </source>
</evidence>
<evidence type="ECO:0000313" key="8">
    <source>
        <dbReference type="Proteomes" id="UP000187464"/>
    </source>
</evidence>
<evidence type="ECO:0000256" key="4">
    <source>
        <dbReference type="ARBA" id="ARBA00023136"/>
    </source>
</evidence>
<reference evidence="7 8" key="1">
    <citation type="submission" date="2016-08" db="EMBL/GenBank/DDBJ databases">
        <authorList>
            <person name="Seilhamer J.J."/>
        </authorList>
    </citation>
    <scope>NUCLEOTIDE SEQUENCE [LARGE SCALE GENOMIC DNA]</scope>
    <source>
        <strain evidence="7">M3/6</strain>
    </source>
</reference>
<dbReference type="InterPro" id="IPR010432">
    <property type="entry name" value="RDD"/>
</dbReference>
<feature type="transmembrane region" description="Helical" evidence="5">
    <location>
        <begin position="116"/>
        <end position="136"/>
    </location>
</feature>
<dbReference type="Pfam" id="PF06271">
    <property type="entry name" value="RDD"/>
    <property type="match status" value="1"/>
</dbReference>
<keyword evidence="3 5" id="KW-1133">Transmembrane helix</keyword>
<evidence type="ECO:0000256" key="1">
    <source>
        <dbReference type="ARBA" id="ARBA00004141"/>
    </source>
</evidence>
<organism evidence="7 8">
    <name type="scientific">Proteiniphilum saccharofermentans</name>
    <dbReference type="NCBI Taxonomy" id="1642647"/>
    <lineage>
        <taxon>Bacteria</taxon>
        <taxon>Pseudomonadati</taxon>
        <taxon>Bacteroidota</taxon>
        <taxon>Bacteroidia</taxon>
        <taxon>Bacteroidales</taxon>
        <taxon>Dysgonomonadaceae</taxon>
        <taxon>Proteiniphilum</taxon>
    </lineage>
</organism>
<dbReference type="STRING" id="1642647.PSM36_2762"/>
<dbReference type="PANTHER" id="PTHR38480:SF1">
    <property type="entry name" value="SLR0254 PROTEIN"/>
    <property type="match status" value="1"/>
</dbReference>
<keyword evidence="8" id="KW-1185">Reference proteome</keyword>
<feature type="transmembrane region" description="Helical" evidence="5">
    <location>
        <begin position="58"/>
        <end position="80"/>
    </location>
</feature>
<dbReference type="PANTHER" id="PTHR38480">
    <property type="entry name" value="SLR0254 PROTEIN"/>
    <property type="match status" value="1"/>
</dbReference>
<evidence type="ECO:0000256" key="3">
    <source>
        <dbReference type="ARBA" id="ARBA00022989"/>
    </source>
</evidence>
<feature type="transmembrane region" description="Helical" evidence="5">
    <location>
        <begin position="25"/>
        <end position="46"/>
    </location>
</feature>
<name>A0A1R3T8D8_9BACT</name>
<proteinExistence type="predicted"/>
<dbReference type="KEGG" id="psac:PSM36_2762"/>
<keyword evidence="2 5" id="KW-0812">Transmembrane</keyword>
<gene>
    <name evidence="7" type="ORF">PSM36_2762</name>
</gene>
<evidence type="ECO:0000256" key="5">
    <source>
        <dbReference type="SAM" id="Phobius"/>
    </source>
</evidence>
<sequence length="246" mass="28626">MSKLYITTTQNVPLFFTPASIGERMLGYIIDMIVKASYVISLYYLFRYLKLLDVFINMETWGQIALFLAIYSPVAFYSLVSESLMEGRTLGKMVVKTRVVKIDGYQASFTDYFTRWIFRLVDIDMGFVPGVLFMLFTGYTQRLGDLAAGTAVISEKSKYNLSHTILADINGDYEPYFSRTQMLQFNDNDMRIIKENALYAIQNRDAALMERLTTKIEEVIRIKHKFPTQEKFIRKVIENYNYYTGE</sequence>
<dbReference type="EMBL" id="LT605205">
    <property type="protein sequence ID" value="SCD21558.1"/>
    <property type="molecule type" value="Genomic_DNA"/>
</dbReference>
<keyword evidence="4 5" id="KW-0472">Membrane</keyword>